<dbReference type="SUPFAM" id="SSF69593">
    <property type="entry name" value="Glycerol-3-phosphate (1)-acyltransferase"/>
    <property type="match status" value="1"/>
</dbReference>
<proteinExistence type="predicted"/>
<evidence type="ECO:0000256" key="2">
    <source>
        <dbReference type="ARBA" id="ARBA00023315"/>
    </source>
</evidence>
<evidence type="ECO:0000313" key="5">
    <source>
        <dbReference type="Proteomes" id="UP000481033"/>
    </source>
</evidence>
<evidence type="ECO:0000313" key="4">
    <source>
        <dbReference type="EMBL" id="NEZ59484.1"/>
    </source>
</evidence>
<dbReference type="GO" id="GO:0003841">
    <property type="term" value="F:1-acylglycerol-3-phosphate O-acyltransferase activity"/>
    <property type="evidence" value="ECO:0007669"/>
    <property type="project" value="TreeGrafter"/>
</dbReference>
<comment type="caution">
    <text evidence="4">The sequence shown here is derived from an EMBL/GenBank/DDBJ whole genome shotgun (WGS) entry which is preliminary data.</text>
</comment>
<name>A0A6M0RT95_9CYAN</name>
<accession>A0A6M0RT95</accession>
<dbReference type="Proteomes" id="UP000481033">
    <property type="component" value="Unassembled WGS sequence"/>
</dbReference>
<dbReference type="AlphaFoldDB" id="A0A6M0RT95"/>
<reference evidence="4 5" key="1">
    <citation type="journal article" date="2020" name="Microb. Ecol.">
        <title>Ecogenomics of the Marine Benthic Filamentous Cyanobacterium Adonisia.</title>
        <authorList>
            <person name="Walter J.M."/>
            <person name="Coutinho F.H."/>
            <person name="Leomil L."/>
            <person name="Hargreaves P.I."/>
            <person name="Campeao M.E."/>
            <person name="Vieira V.V."/>
            <person name="Silva B.S."/>
            <person name="Fistarol G.O."/>
            <person name="Salomon P.S."/>
            <person name="Sawabe T."/>
            <person name="Mino S."/>
            <person name="Hosokawa M."/>
            <person name="Miyashita H."/>
            <person name="Maruyama F."/>
            <person name="van Verk M.C."/>
            <person name="Dutilh B.E."/>
            <person name="Thompson C.C."/>
            <person name="Thompson F.L."/>
        </authorList>
    </citation>
    <scope>NUCLEOTIDE SEQUENCE [LARGE SCALE GENOMIC DNA]</scope>
    <source>
        <strain evidence="4 5">CCMR0081</strain>
    </source>
</reference>
<dbReference type="GO" id="GO:0006654">
    <property type="term" value="P:phosphatidic acid biosynthetic process"/>
    <property type="evidence" value="ECO:0007669"/>
    <property type="project" value="TreeGrafter"/>
</dbReference>
<dbReference type="SMART" id="SM00563">
    <property type="entry name" value="PlsC"/>
    <property type="match status" value="1"/>
</dbReference>
<organism evidence="4 5">
    <name type="scientific">Adonisia turfae CCMR0081</name>
    <dbReference type="NCBI Taxonomy" id="2292702"/>
    <lineage>
        <taxon>Bacteria</taxon>
        <taxon>Bacillati</taxon>
        <taxon>Cyanobacteriota</taxon>
        <taxon>Adonisia</taxon>
        <taxon>Adonisia turfae</taxon>
    </lineage>
</organism>
<feature type="domain" description="Phospholipid/glycerol acyltransferase" evidence="3">
    <location>
        <begin position="64"/>
        <end position="186"/>
    </location>
</feature>
<sequence>MAFSPQFLLPRQPAPQSRTILCQSKLSPWLTPLAYKIGEKVLLPNFFKTIRITGQENIPTSGPVVYAPTHRSRWDPLLIGLVGHQSTGRYLRFMVTADECLGLQGWAIKQLGGFPVNVRRPAIATLRHGMQLLKNQETLVIFPEGNIFREEQVQRLKPGLARLALQAEQSTPNLGVKVLPISLAYDSLHPSFGSSTEIRIGQPLTVSNYLHTGSAKRQATLLTADLKQSLEALSRCEQPLALAA</sequence>
<dbReference type="PANTHER" id="PTHR10434:SF11">
    <property type="entry name" value="1-ACYL-SN-GLYCEROL-3-PHOSPHATE ACYLTRANSFERASE"/>
    <property type="match status" value="1"/>
</dbReference>
<evidence type="ECO:0000259" key="3">
    <source>
        <dbReference type="SMART" id="SM00563"/>
    </source>
</evidence>
<dbReference type="PANTHER" id="PTHR10434">
    <property type="entry name" value="1-ACYL-SN-GLYCEROL-3-PHOSPHATE ACYLTRANSFERASE"/>
    <property type="match status" value="1"/>
</dbReference>
<keyword evidence="2 4" id="KW-0012">Acyltransferase</keyword>
<gene>
    <name evidence="4" type="ORF">DXZ20_28335</name>
</gene>
<keyword evidence="5" id="KW-1185">Reference proteome</keyword>
<dbReference type="RefSeq" id="WP_163659464.1">
    <property type="nucleotide sequence ID" value="NZ_QXHD01000004.1"/>
</dbReference>
<protein>
    <submittedName>
        <fullName evidence="4">1-acyl-sn-glycerol-3-phosphate acyltransferase</fullName>
    </submittedName>
</protein>
<evidence type="ECO:0000256" key="1">
    <source>
        <dbReference type="ARBA" id="ARBA00022679"/>
    </source>
</evidence>
<dbReference type="InterPro" id="IPR002123">
    <property type="entry name" value="Plipid/glycerol_acylTrfase"/>
</dbReference>
<dbReference type="CDD" id="cd07989">
    <property type="entry name" value="LPLAT_AGPAT-like"/>
    <property type="match status" value="1"/>
</dbReference>
<dbReference type="EMBL" id="QXHD01000004">
    <property type="protein sequence ID" value="NEZ59484.1"/>
    <property type="molecule type" value="Genomic_DNA"/>
</dbReference>
<dbReference type="Pfam" id="PF01553">
    <property type="entry name" value="Acyltransferase"/>
    <property type="match status" value="1"/>
</dbReference>
<keyword evidence="1 4" id="KW-0808">Transferase</keyword>